<name>A0A7K1V5E7_9NOCA</name>
<keyword evidence="1" id="KW-0812">Transmembrane</keyword>
<dbReference type="RefSeq" id="WP_157391417.1">
    <property type="nucleotide sequence ID" value="NZ_WRPP01000007.1"/>
</dbReference>
<feature type="transmembrane region" description="Helical" evidence="1">
    <location>
        <begin position="38"/>
        <end position="59"/>
    </location>
</feature>
<dbReference type="EMBL" id="WRPP01000007">
    <property type="protein sequence ID" value="MVU81816.1"/>
    <property type="molecule type" value="Genomic_DNA"/>
</dbReference>
<feature type="transmembrane region" description="Helical" evidence="1">
    <location>
        <begin position="71"/>
        <end position="98"/>
    </location>
</feature>
<evidence type="ECO:0000313" key="3">
    <source>
        <dbReference type="Proteomes" id="UP000466794"/>
    </source>
</evidence>
<evidence type="ECO:0000256" key="1">
    <source>
        <dbReference type="SAM" id="Phobius"/>
    </source>
</evidence>
<comment type="caution">
    <text evidence="2">The sequence shown here is derived from an EMBL/GenBank/DDBJ whole genome shotgun (WGS) entry which is preliminary data.</text>
</comment>
<keyword evidence="1" id="KW-1133">Transmembrane helix</keyword>
<gene>
    <name evidence="2" type="ORF">GPX89_31840</name>
</gene>
<reference evidence="2 3" key="1">
    <citation type="submission" date="2019-12" db="EMBL/GenBank/DDBJ databases">
        <title>Nocardia sp. nov. ET3-3 isolated from soil.</title>
        <authorList>
            <person name="Kanchanasin P."/>
            <person name="Tanasupawat S."/>
            <person name="Yuki M."/>
            <person name="Kudo T."/>
        </authorList>
    </citation>
    <scope>NUCLEOTIDE SEQUENCE [LARGE SCALE GENOMIC DNA]</scope>
    <source>
        <strain evidence="2 3">ET3-3</strain>
    </source>
</reference>
<feature type="transmembrane region" description="Helical" evidence="1">
    <location>
        <begin position="14"/>
        <end position="32"/>
    </location>
</feature>
<protein>
    <submittedName>
        <fullName evidence="2">Uncharacterized protein</fullName>
    </submittedName>
</protein>
<sequence length="110" mass="11589">MNSVGGRGDKARKLLGRGGWLLVLVGFVAAWNTNSLRAFLPVPLGFASVALAAVLAPMPKLERADLTAVERWVVIIVTKTVTALGIVVIGTFIAFVLADVANLLTSPHPE</sequence>
<proteinExistence type="predicted"/>
<evidence type="ECO:0000313" key="2">
    <source>
        <dbReference type="EMBL" id="MVU81816.1"/>
    </source>
</evidence>
<dbReference type="AlphaFoldDB" id="A0A7K1V5E7"/>
<keyword evidence="1" id="KW-0472">Membrane</keyword>
<dbReference type="Proteomes" id="UP000466794">
    <property type="component" value="Unassembled WGS sequence"/>
</dbReference>
<keyword evidence="3" id="KW-1185">Reference proteome</keyword>
<organism evidence="2 3">
    <name type="scientific">Nocardia terrae</name>
    <dbReference type="NCBI Taxonomy" id="2675851"/>
    <lineage>
        <taxon>Bacteria</taxon>
        <taxon>Bacillati</taxon>
        <taxon>Actinomycetota</taxon>
        <taxon>Actinomycetes</taxon>
        <taxon>Mycobacteriales</taxon>
        <taxon>Nocardiaceae</taxon>
        <taxon>Nocardia</taxon>
    </lineage>
</organism>
<accession>A0A7K1V5E7</accession>